<dbReference type="InterPro" id="IPR018640">
    <property type="entry name" value="DUF2063"/>
</dbReference>
<dbReference type="Gene3D" id="1.10.150.690">
    <property type="entry name" value="DUF2063"/>
    <property type="match status" value="1"/>
</dbReference>
<sequence length="257" mass="28368">MNLSLGQFQHAFIEALYSRPAPQLSGVTEQAAFAVYRNTVLAGCVDALRANFPSVCTLVGRAWMDETAAVYARQFPPSDPRLICYGATFPDFLEDIQSQHAVPYLADVARLDLRWTEAFSAPNEPCLNLVELAGMTPSDLDHGCLAPRASARWYWCEAHPVYTLWRCAREQLAWPHDQPWVGEGVLFVGTADGVCHQPLGKGGHEFLKACAAGHSLMQASDLARHAETDLDFTEMLGRLMTAQAFRPLAFTGEHHHG</sequence>
<organism evidence="2 3">
    <name type="scientific">Pseudomonas monteilii</name>
    <dbReference type="NCBI Taxonomy" id="76759"/>
    <lineage>
        <taxon>Bacteria</taxon>
        <taxon>Pseudomonadati</taxon>
        <taxon>Pseudomonadota</taxon>
        <taxon>Gammaproteobacteria</taxon>
        <taxon>Pseudomonadales</taxon>
        <taxon>Pseudomonadaceae</taxon>
        <taxon>Pseudomonas</taxon>
    </lineage>
</organism>
<dbReference type="RefSeq" id="WP_028698092.1">
    <property type="nucleotide sequence ID" value="NZ_KK214960.1"/>
</dbReference>
<dbReference type="EMBL" id="PJCG01000033">
    <property type="protein sequence ID" value="PKI20351.1"/>
    <property type="molecule type" value="Genomic_DNA"/>
</dbReference>
<dbReference type="Proteomes" id="UP000233399">
    <property type="component" value="Unassembled WGS sequence"/>
</dbReference>
<name>A0A2N1IPN7_9PSED</name>
<comment type="caution">
    <text evidence="2">The sequence shown here is derived from an EMBL/GenBank/DDBJ whole genome shotgun (WGS) entry which is preliminary data.</text>
</comment>
<protein>
    <submittedName>
        <fullName evidence="2">DUF2063 domain-containing protein</fullName>
    </submittedName>
</protein>
<proteinExistence type="predicted"/>
<dbReference type="InterPro" id="IPR044922">
    <property type="entry name" value="DUF2063_N_sf"/>
</dbReference>
<evidence type="ECO:0000313" key="2">
    <source>
        <dbReference type="EMBL" id="PKI20351.1"/>
    </source>
</evidence>
<reference evidence="2 3" key="1">
    <citation type="submission" date="2017-12" db="EMBL/GenBank/DDBJ databases">
        <title>Isolation and characterization of an aerobic denitrifying Pseudomonas monteilii CY06 from aquaculture ponds.</title>
        <authorList>
            <person name="Ma Q."/>
            <person name="Cai Y."/>
            <person name="He Z."/>
        </authorList>
    </citation>
    <scope>NUCLEOTIDE SEQUENCE [LARGE SCALE GENOMIC DNA]</scope>
    <source>
        <strain evidence="2 3">CY06</strain>
    </source>
</reference>
<evidence type="ECO:0000313" key="3">
    <source>
        <dbReference type="Proteomes" id="UP000233399"/>
    </source>
</evidence>
<evidence type="ECO:0000259" key="1">
    <source>
        <dbReference type="Pfam" id="PF09836"/>
    </source>
</evidence>
<accession>A0A2N1IPN7</accession>
<dbReference type="Pfam" id="PF09836">
    <property type="entry name" value="DUF2063"/>
    <property type="match status" value="1"/>
</dbReference>
<dbReference type="AlphaFoldDB" id="A0A2N1IPN7"/>
<feature type="domain" description="Putative DNA-binding" evidence="1">
    <location>
        <begin position="7"/>
        <end position="93"/>
    </location>
</feature>
<gene>
    <name evidence="2" type="ORF">CXB65_17670</name>
</gene>